<evidence type="ECO:0000313" key="8">
    <source>
        <dbReference type="EMBL" id="KAB1641546.1"/>
    </source>
</evidence>
<dbReference type="CDD" id="cd01127">
    <property type="entry name" value="TrwB_TraG_TraD_VirD4"/>
    <property type="match status" value="1"/>
</dbReference>
<evidence type="ECO:0000256" key="3">
    <source>
        <dbReference type="ARBA" id="ARBA00022475"/>
    </source>
</evidence>
<protein>
    <submittedName>
        <fullName evidence="8">TraM recognition domain-containing protein</fullName>
    </submittedName>
</protein>
<name>A0A6N6NTP1_9ACTN</name>
<dbReference type="PANTHER" id="PTHR37937:SF1">
    <property type="entry name" value="CONJUGATIVE TRANSFER: DNA TRANSPORT"/>
    <property type="match status" value="1"/>
</dbReference>
<evidence type="ECO:0000256" key="4">
    <source>
        <dbReference type="ARBA" id="ARBA00022692"/>
    </source>
</evidence>
<dbReference type="RefSeq" id="WP_158049036.1">
    <property type="nucleotide sequence ID" value="NZ_WAJR01000005.1"/>
</dbReference>
<dbReference type="InterPro" id="IPR051539">
    <property type="entry name" value="T4SS-coupling_protein"/>
</dbReference>
<dbReference type="GeneID" id="98657434"/>
<dbReference type="GO" id="GO:0005886">
    <property type="term" value="C:plasma membrane"/>
    <property type="evidence" value="ECO:0007669"/>
    <property type="project" value="UniProtKB-SubCell"/>
</dbReference>
<evidence type="ECO:0000313" key="9">
    <source>
        <dbReference type="Proteomes" id="UP000468668"/>
    </source>
</evidence>
<dbReference type="SUPFAM" id="SSF52540">
    <property type="entry name" value="P-loop containing nucleoside triphosphate hydrolases"/>
    <property type="match status" value="1"/>
</dbReference>
<comment type="subcellular location">
    <subcellularLocation>
        <location evidence="1">Cell membrane</location>
        <topology evidence="1">Multi-pass membrane protein</topology>
    </subcellularLocation>
</comment>
<dbReference type="InterPro" id="IPR027417">
    <property type="entry name" value="P-loop_NTPase"/>
</dbReference>
<keyword evidence="6" id="KW-0472">Membrane</keyword>
<dbReference type="PANTHER" id="PTHR37937">
    <property type="entry name" value="CONJUGATIVE TRANSFER: DNA TRANSPORT"/>
    <property type="match status" value="1"/>
</dbReference>
<dbReference type="EMBL" id="WAJR01000005">
    <property type="protein sequence ID" value="KAB1641546.1"/>
    <property type="molecule type" value="Genomic_DNA"/>
</dbReference>
<sequence length="492" mass="55418">MKATEFKTIAKDAASNQLAQAFAASKTESEPAFNPQRRAYQGETLLSANRSVSCDTWRSGLNNNVLVLGSSGGGKTRNHVKPNLLQCQGSYIVLDCKGSLYHEMGPYLEENGYIVDCIDFNAMDGTIGYNPLDHIRWCEGRPMQQDIISIASAICPVDEHASDSFWPLAAANYLTAYIAYVLEALPDEAQNMSSVIRMFELAVARAVDPLFTDLQKEDPEAYAPSLYNRAKATCGAEKMHASILGILAADLVPFGFEGVIRSYSNPRQIDFRSFGREKRALFVTIDDMDRSLDKLTSLFIQQAFSSLCRSADRDYPDHRLPVPVRFVLDDFANLRLPHIDDVLSVIRSREISCTVVCQTISQLEARYGEATANSIVGNCDSQLVLGFQDERTAAYFSCRANKTASTLLETPAGMWWVFLRGQRGVMDPARRLEDHPRYPEIIEAKRAKEARIELEEQRRREEEDRMLREIEEELNVSLEELEMEDFDERNIA</sequence>
<evidence type="ECO:0000256" key="7">
    <source>
        <dbReference type="SAM" id="Coils"/>
    </source>
</evidence>
<dbReference type="NCBIfam" id="NF045973">
    <property type="entry name" value="conju_CD1115"/>
    <property type="match status" value="1"/>
</dbReference>
<feature type="coiled-coil region" evidence="7">
    <location>
        <begin position="444"/>
        <end position="480"/>
    </location>
</feature>
<dbReference type="OrthoDB" id="226701at2"/>
<dbReference type="AlphaFoldDB" id="A0A6N6NTP1"/>
<organism evidence="8 9">
    <name type="scientific">Ellagibacter isourolithinifaciens</name>
    <dbReference type="NCBI Taxonomy" id="2137581"/>
    <lineage>
        <taxon>Bacteria</taxon>
        <taxon>Bacillati</taxon>
        <taxon>Actinomycetota</taxon>
        <taxon>Coriobacteriia</taxon>
        <taxon>Eggerthellales</taxon>
        <taxon>Eggerthellaceae</taxon>
        <taxon>Ellagibacter</taxon>
    </lineage>
</organism>
<dbReference type="Proteomes" id="UP000468668">
    <property type="component" value="Unassembled WGS sequence"/>
</dbReference>
<comment type="similarity">
    <text evidence="2">Belongs to the VirD4/TraG family.</text>
</comment>
<proteinExistence type="inferred from homology"/>
<dbReference type="Gene3D" id="3.40.50.300">
    <property type="entry name" value="P-loop containing nucleotide triphosphate hydrolases"/>
    <property type="match status" value="1"/>
</dbReference>
<keyword evidence="5" id="KW-1133">Transmembrane helix</keyword>
<reference evidence="8 9" key="1">
    <citation type="submission" date="2019-09" db="EMBL/GenBank/DDBJ databases">
        <title>Whole genome shotgun sequencing (WGS) of Ellagibacter isourolithinifaciens DSM 104140(T) and Adlercreutzia muris DSM 29508(T).</title>
        <authorList>
            <person name="Stoll D.A."/>
            <person name="Danylec N."/>
            <person name="Huch M."/>
        </authorList>
    </citation>
    <scope>NUCLEOTIDE SEQUENCE [LARGE SCALE GENOMIC DNA]</scope>
    <source>
        <strain evidence="8 9">DSM 104140</strain>
    </source>
</reference>
<keyword evidence="4" id="KW-0812">Transmembrane</keyword>
<dbReference type="InterPro" id="IPR003688">
    <property type="entry name" value="TraG/VirD4"/>
</dbReference>
<accession>A0A6N6NTP1</accession>
<gene>
    <name evidence="8" type="ORF">F8C90_03325</name>
</gene>
<evidence type="ECO:0000256" key="6">
    <source>
        <dbReference type="ARBA" id="ARBA00023136"/>
    </source>
</evidence>
<comment type="caution">
    <text evidence="8">The sequence shown here is derived from an EMBL/GenBank/DDBJ whole genome shotgun (WGS) entry which is preliminary data.</text>
</comment>
<keyword evidence="7" id="KW-0175">Coiled coil</keyword>
<keyword evidence="9" id="KW-1185">Reference proteome</keyword>
<evidence type="ECO:0000256" key="5">
    <source>
        <dbReference type="ARBA" id="ARBA00022989"/>
    </source>
</evidence>
<evidence type="ECO:0000256" key="1">
    <source>
        <dbReference type="ARBA" id="ARBA00004651"/>
    </source>
</evidence>
<keyword evidence="3" id="KW-1003">Cell membrane</keyword>
<dbReference type="Pfam" id="PF02534">
    <property type="entry name" value="T4SS-DNA_transf"/>
    <property type="match status" value="1"/>
</dbReference>
<evidence type="ECO:0000256" key="2">
    <source>
        <dbReference type="ARBA" id="ARBA00008806"/>
    </source>
</evidence>